<dbReference type="Gene3D" id="1.10.10.10">
    <property type="entry name" value="Winged helix-like DNA-binding domain superfamily/Winged helix DNA-binding domain"/>
    <property type="match status" value="1"/>
</dbReference>
<keyword evidence="2" id="KW-0902">Two-component regulatory system</keyword>
<dbReference type="Pfam" id="PF00486">
    <property type="entry name" value="Trans_reg_C"/>
    <property type="match status" value="1"/>
</dbReference>
<dbReference type="GO" id="GO:0000976">
    <property type="term" value="F:transcription cis-regulatory region binding"/>
    <property type="evidence" value="ECO:0007669"/>
    <property type="project" value="TreeGrafter"/>
</dbReference>
<dbReference type="InterPro" id="IPR036388">
    <property type="entry name" value="WH-like_DNA-bd_sf"/>
</dbReference>
<evidence type="ECO:0000256" key="3">
    <source>
        <dbReference type="ARBA" id="ARBA00023015"/>
    </source>
</evidence>
<keyword evidence="5" id="KW-0804">Transcription</keyword>
<dbReference type="RefSeq" id="WP_012491029.1">
    <property type="nucleotide sequence ID" value="NZ_BAYM01000389.1"/>
</dbReference>
<dbReference type="GO" id="GO:0032993">
    <property type="term" value="C:protein-DNA complex"/>
    <property type="evidence" value="ECO:0007669"/>
    <property type="project" value="TreeGrafter"/>
</dbReference>
<dbReference type="EMBL" id="BAYM01000389">
    <property type="protein sequence ID" value="GAN38004.1"/>
    <property type="molecule type" value="Genomic_DNA"/>
</dbReference>
<dbReference type="SMART" id="SM00862">
    <property type="entry name" value="Trans_reg_C"/>
    <property type="match status" value="1"/>
</dbReference>
<feature type="domain" description="OmpR/PhoB-type" evidence="9">
    <location>
        <begin position="134"/>
        <end position="232"/>
    </location>
</feature>
<keyword evidence="4 7" id="KW-0238">DNA-binding</keyword>
<dbReference type="CDD" id="cd00383">
    <property type="entry name" value="trans_reg_C"/>
    <property type="match status" value="1"/>
</dbReference>
<dbReference type="GO" id="GO:0006355">
    <property type="term" value="P:regulation of DNA-templated transcription"/>
    <property type="evidence" value="ECO:0007669"/>
    <property type="project" value="InterPro"/>
</dbReference>
<evidence type="ECO:0000313" key="10">
    <source>
        <dbReference type="EMBL" id="GAN38004.1"/>
    </source>
</evidence>
<organism evidence="10 11">
    <name type="scientific">Lacticaseibacillus paracasei NRIC 0644</name>
    <dbReference type="NCBI Taxonomy" id="1435038"/>
    <lineage>
        <taxon>Bacteria</taxon>
        <taxon>Bacillati</taxon>
        <taxon>Bacillota</taxon>
        <taxon>Bacilli</taxon>
        <taxon>Lactobacillales</taxon>
        <taxon>Lactobacillaceae</taxon>
        <taxon>Lacticaseibacillus</taxon>
    </lineage>
</organism>
<evidence type="ECO:0000256" key="2">
    <source>
        <dbReference type="ARBA" id="ARBA00023012"/>
    </source>
</evidence>
<evidence type="ECO:0000256" key="6">
    <source>
        <dbReference type="PROSITE-ProRule" id="PRU00169"/>
    </source>
</evidence>
<comment type="caution">
    <text evidence="10">The sequence shown here is derived from an EMBL/GenBank/DDBJ whole genome shotgun (WGS) entry which is preliminary data.</text>
</comment>
<evidence type="ECO:0000256" key="1">
    <source>
        <dbReference type="ARBA" id="ARBA00022553"/>
    </source>
</evidence>
<evidence type="ECO:0000313" key="11">
    <source>
        <dbReference type="Proteomes" id="UP000032552"/>
    </source>
</evidence>
<evidence type="ECO:0000256" key="7">
    <source>
        <dbReference type="PROSITE-ProRule" id="PRU01091"/>
    </source>
</evidence>
<accession>A0A0C9Q0R3</accession>
<feature type="modified residue" description="4-aspartylphosphate" evidence="6">
    <location>
        <position position="60"/>
    </location>
</feature>
<protein>
    <submittedName>
        <fullName evidence="10">Lantibiotic resistance two-component response regulator</fullName>
    </submittedName>
</protein>
<feature type="DNA-binding region" description="OmpR/PhoB-type" evidence="7">
    <location>
        <begin position="134"/>
        <end position="232"/>
    </location>
</feature>
<dbReference type="Gene3D" id="3.40.50.2300">
    <property type="match status" value="1"/>
</dbReference>
<dbReference type="InterPro" id="IPR001867">
    <property type="entry name" value="OmpR/PhoB-type_DNA-bd"/>
</dbReference>
<evidence type="ECO:0000259" key="9">
    <source>
        <dbReference type="PROSITE" id="PS51755"/>
    </source>
</evidence>
<dbReference type="GO" id="GO:0000156">
    <property type="term" value="F:phosphorelay response regulator activity"/>
    <property type="evidence" value="ECO:0007669"/>
    <property type="project" value="TreeGrafter"/>
</dbReference>
<dbReference type="Gene3D" id="6.10.250.690">
    <property type="match status" value="1"/>
</dbReference>
<dbReference type="GO" id="GO:0005829">
    <property type="term" value="C:cytosol"/>
    <property type="evidence" value="ECO:0007669"/>
    <property type="project" value="TreeGrafter"/>
</dbReference>
<dbReference type="InterPro" id="IPR001789">
    <property type="entry name" value="Sig_transdc_resp-reg_receiver"/>
</dbReference>
<dbReference type="SMART" id="SM00448">
    <property type="entry name" value="REC"/>
    <property type="match status" value="1"/>
</dbReference>
<dbReference type="PANTHER" id="PTHR48111">
    <property type="entry name" value="REGULATOR OF RPOS"/>
    <property type="match status" value="1"/>
</dbReference>
<keyword evidence="3" id="KW-0805">Transcription regulation</keyword>
<sequence length="232" mass="26441">MLSDERLRGTVLAVDDDIDILRMLNRYFAARLPTFNLITAESGAGALQRLTNNPDLILLDVNLPDTDGFSLAERIRAITLVPIIFLTARVTDEDKVRGLGAGGDDYVTKPFSLAELGARIKAHFRRESQPQKRARMAIFDQILIDYRAKQVSIGDQVLSLEKKQYQLVELLSLNPGQVFSREQLYEKIWGYDALGDDRVITEHIRRIRLLFDRYQVTSPIETVWGVGYKWTS</sequence>
<dbReference type="CDD" id="cd17574">
    <property type="entry name" value="REC_OmpR"/>
    <property type="match status" value="1"/>
</dbReference>
<dbReference type="InterPro" id="IPR039420">
    <property type="entry name" value="WalR-like"/>
</dbReference>
<reference evidence="11" key="1">
    <citation type="submission" date="2014-05" db="EMBL/GenBank/DDBJ databases">
        <title>Whole genome sequencing of Lactobacillus casei NRIC0644.</title>
        <authorList>
            <person name="Atarashi H."/>
            <person name="Yoshida Y."/>
            <person name="Fujimura S."/>
            <person name="Tanaka N."/>
            <person name="Shiwa Y."/>
            <person name="Yoshikawa H."/>
            <person name="Okada S."/>
            <person name="Nakagawa J."/>
        </authorList>
    </citation>
    <scope>NUCLEOTIDE SEQUENCE [LARGE SCALE GENOMIC DNA]</scope>
    <source>
        <strain evidence="11">NRIC0644</strain>
    </source>
</reference>
<proteinExistence type="predicted"/>
<dbReference type="InterPro" id="IPR011006">
    <property type="entry name" value="CheY-like_superfamily"/>
</dbReference>
<evidence type="ECO:0000259" key="8">
    <source>
        <dbReference type="PROSITE" id="PS50110"/>
    </source>
</evidence>
<feature type="domain" description="Response regulatory" evidence="8">
    <location>
        <begin position="10"/>
        <end position="124"/>
    </location>
</feature>
<dbReference type="AlphaFoldDB" id="A0A0C9Q0R3"/>
<dbReference type="PROSITE" id="PS50110">
    <property type="entry name" value="RESPONSE_REGULATORY"/>
    <property type="match status" value="1"/>
</dbReference>
<dbReference type="Pfam" id="PF00072">
    <property type="entry name" value="Response_reg"/>
    <property type="match status" value="1"/>
</dbReference>
<evidence type="ECO:0000256" key="5">
    <source>
        <dbReference type="ARBA" id="ARBA00023163"/>
    </source>
</evidence>
<keyword evidence="1 6" id="KW-0597">Phosphoprotein</keyword>
<dbReference type="PROSITE" id="PS51755">
    <property type="entry name" value="OMPR_PHOB"/>
    <property type="match status" value="1"/>
</dbReference>
<dbReference type="Proteomes" id="UP000032552">
    <property type="component" value="Unassembled WGS sequence"/>
</dbReference>
<dbReference type="PANTHER" id="PTHR48111:SF2">
    <property type="entry name" value="RESPONSE REGULATOR SAER"/>
    <property type="match status" value="1"/>
</dbReference>
<dbReference type="SUPFAM" id="SSF52172">
    <property type="entry name" value="CheY-like"/>
    <property type="match status" value="1"/>
</dbReference>
<evidence type="ECO:0000256" key="4">
    <source>
        <dbReference type="ARBA" id="ARBA00023125"/>
    </source>
</evidence>
<name>A0A0C9Q0R3_LACPA</name>
<gene>
    <name evidence="10" type="ORF">LC0644_2593</name>
</gene>